<keyword evidence="3" id="KW-1185">Reference proteome</keyword>
<evidence type="ECO:0000313" key="2">
    <source>
        <dbReference type="EMBL" id="PZV79749.1"/>
    </source>
</evidence>
<keyword evidence="2" id="KW-0223">Dioxygenase</keyword>
<dbReference type="GO" id="GO:0051213">
    <property type="term" value="F:dioxygenase activity"/>
    <property type="evidence" value="ECO:0007669"/>
    <property type="project" value="UniProtKB-KW"/>
</dbReference>
<reference evidence="2 3" key="1">
    <citation type="submission" date="2018-06" db="EMBL/GenBank/DDBJ databases">
        <title>Genomic Encyclopedia of Archaeal and Bacterial Type Strains, Phase II (KMG-II): from individual species to whole genera.</title>
        <authorList>
            <person name="Goeker M."/>
        </authorList>
    </citation>
    <scope>NUCLEOTIDE SEQUENCE [LARGE SCALE GENOMIC DNA]</scope>
    <source>
        <strain evidence="2 3">T4</strain>
    </source>
</reference>
<evidence type="ECO:0000259" key="1">
    <source>
        <dbReference type="PROSITE" id="PS51819"/>
    </source>
</evidence>
<organism evidence="2 3">
    <name type="scientific">Algoriphagus aquaeductus</name>
    <dbReference type="NCBI Taxonomy" id="475299"/>
    <lineage>
        <taxon>Bacteria</taxon>
        <taxon>Pseudomonadati</taxon>
        <taxon>Bacteroidota</taxon>
        <taxon>Cytophagia</taxon>
        <taxon>Cytophagales</taxon>
        <taxon>Cyclobacteriaceae</taxon>
        <taxon>Algoriphagus</taxon>
    </lineage>
</organism>
<dbReference type="Proteomes" id="UP000248917">
    <property type="component" value="Unassembled WGS sequence"/>
</dbReference>
<gene>
    <name evidence="2" type="ORF">CLV31_11365</name>
</gene>
<dbReference type="InterPro" id="IPR029068">
    <property type="entry name" value="Glyas_Bleomycin-R_OHBP_Dase"/>
</dbReference>
<name>A0A326RMS7_9BACT</name>
<dbReference type="EMBL" id="QKTX01000013">
    <property type="protein sequence ID" value="PZV79749.1"/>
    <property type="molecule type" value="Genomic_DNA"/>
</dbReference>
<dbReference type="OrthoDB" id="192739at2"/>
<accession>A0A326RMS7</accession>
<evidence type="ECO:0000313" key="3">
    <source>
        <dbReference type="Proteomes" id="UP000248917"/>
    </source>
</evidence>
<dbReference type="SUPFAM" id="SSF54593">
    <property type="entry name" value="Glyoxalase/Bleomycin resistance protein/Dihydroxybiphenyl dioxygenase"/>
    <property type="match status" value="1"/>
</dbReference>
<dbReference type="InterPro" id="IPR004360">
    <property type="entry name" value="Glyas_Fos-R_dOase_dom"/>
</dbReference>
<proteinExistence type="predicted"/>
<dbReference type="RefSeq" id="WP_111393996.1">
    <property type="nucleotide sequence ID" value="NZ_QKTX01000013.1"/>
</dbReference>
<keyword evidence="2" id="KW-0560">Oxidoreductase</keyword>
<dbReference type="AlphaFoldDB" id="A0A326RMS7"/>
<dbReference type="Pfam" id="PF00903">
    <property type="entry name" value="Glyoxalase"/>
    <property type="match status" value="1"/>
</dbReference>
<dbReference type="Gene3D" id="3.10.180.10">
    <property type="entry name" value="2,3-Dihydroxybiphenyl 1,2-Dioxygenase, domain 1"/>
    <property type="match status" value="1"/>
</dbReference>
<feature type="domain" description="VOC" evidence="1">
    <location>
        <begin position="5"/>
        <end position="118"/>
    </location>
</feature>
<dbReference type="InterPro" id="IPR037523">
    <property type="entry name" value="VOC_core"/>
</dbReference>
<dbReference type="PROSITE" id="PS51819">
    <property type="entry name" value="VOC"/>
    <property type="match status" value="1"/>
</dbReference>
<comment type="caution">
    <text evidence="2">The sequence shown here is derived from an EMBL/GenBank/DDBJ whole genome shotgun (WGS) entry which is preliminary data.</text>
</comment>
<sequence>MVFKGIDTLILRVKNHSNSAVWYQEKLGLTPIFSDDEIRLTVMDTGGPPSLTLWQTDEPIHNSPSTCAYPIFRTDNAAKSRDELISKGVQVTDLITDSLVTYFQFFDLDGNVLEACQTHD</sequence>
<dbReference type="CDD" id="cd06587">
    <property type="entry name" value="VOC"/>
    <property type="match status" value="1"/>
</dbReference>
<protein>
    <submittedName>
        <fullName evidence="2">Glyoxalase/bleomycin resistance protein/dioxygenase superfamily protein</fullName>
    </submittedName>
</protein>